<dbReference type="Proteomes" id="UP000287352">
    <property type="component" value="Unassembled WGS sequence"/>
</dbReference>
<dbReference type="EMBL" id="BIFR01000001">
    <property type="protein sequence ID" value="GCE13348.1"/>
    <property type="molecule type" value="Genomic_DNA"/>
</dbReference>
<evidence type="ECO:0000313" key="2">
    <source>
        <dbReference type="EMBL" id="GCE13348.1"/>
    </source>
</evidence>
<reference evidence="3" key="1">
    <citation type="submission" date="2018-12" db="EMBL/GenBank/DDBJ databases">
        <title>Tengunoibacter tsumagoiensis gen. nov., sp. nov., Dictyobacter kobayashii sp. nov., D. alpinus sp. nov., and D. joshuensis sp. nov. and description of Dictyobacteraceae fam. nov. within the order Ktedonobacterales isolated from Tengu-no-mugimeshi.</title>
        <authorList>
            <person name="Wang C.M."/>
            <person name="Zheng Y."/>
            <person name="Sakai Y."/>
            <person name="Toyoda A."/>
            <person name="Minakuchi Y."/>
            <person name="Abe K."/>
            <person name="Yokota A."/>
            <person name="Yabe S."/>
        </authorList>
    </citation>
    <scope>NUCLEOTIDE SEQUENCE [LARGE SCALE GENOMIC DNA]</scope>
    <source>
        <strain evidence="3">Uno3</strain>
    </source>
</reference>
<name>A0A402A2G5_9CHLR</name>
<keyword evidence="1" id="KW-1133">Transmembrane helix</keyword>
<evidence type="ECO:0000256" key="1">
    <source>
        <dbReference type="SAM" id="Phobius"/>
    </source>
</evidence>
<keyword evidence="1" id="KW-0472">Membrane</keyword>
<evidence type="ECO:0000313" key="3">
    <source>
        <dbReference type="Proteomes" id="UP000287352"/>
    </source>
</evidence>
<organism evidence="2 3">
    <name type="scientific">Tengunoibacter tsumagoiensis</name>
    <dbReference type="NCBI Taxonomy" id="2014871"/>
    <lineage>
        <taxon>Bacteria</taxon>
        <taxon>Bacillati</taxon>
        <taxon>Chloroflexota</taxon>
        <taxon>Ktedonobacteria</taxon>
        <taxon>Ktedonobacterales</taxon>
        <taxon>Dictyobacteraceae</taxon>
        <taxon>Tengunoibacter</taxon>
    </lineage>
</organism>
<feature type="transmembrane region" description="Helical" evidence="1">
    <location>
        <begin position="9"/>
        <end position="31"/>
    </location>
</feature>
<dbReference type="AlphaFoldDB" id="A0A402A2G5"/>
<keyword evidence="3" id="KW-1185">Reference proteome</keyword>
<protein>
    <submittedName>
        <fullName evidence="2">Uncharacterized protein</fullName>
    </submittedName>
</protein>
<gene>
    <name evidence="2" type="ORF">KTT_32070</name>
</gene>
<comment type="caution">
    <text evidence="2">The sequence shown here is derived from an EMBL/GenBank/DDBJ whole genome shotgun (WGS) entry which is preliminary data.</text>
</comment>
<proteinExistence type="predicted"/>
<sequence length="53" mass="5796">MGSQKSKVTLLSIGVVIFIIGIVLYIASLLLHLNRNLAFPLSFFIASGVFLLF</sequence>
<keyword evidence="1" id="KW-0812">Transmembrane</keyword>
<accession>A0A402A2G5</accession>